<protein>
    <submittedName>
        <fullName evidence="2">VOC family protein</fullName>
    </submittedName>
</protein>
<comment type="caution">
    <text evidence="2">The sequence shown here is derived from an EMBL/GenBank/DDBJ whole genome shotgun (WGS) entry which is preliminary data.</text>
</comment>
<dbReference type="PROSITE" id="PS51819">
    <property type="entry name" value="VOC"/>
    <property type="match status" value="1"/>
</dbReference>
<keyword evidence="3" id="KW-1185">Reference proteome</keyword>
<dbReference type="Pfam" id="PF00903">
    <property type="entry name" value="Glyoxalase"/>
    <property type="match status" value="1"/>
</dbReference>
<dbReference type="CDD" id="cd08351">
    <property type="entry name" value="ChaP_like"/>
    <property type="match status" value="1"/>
</dbReference>
<dbReference type="Gene3D" id="3.10.180.10">
    <property type="entry name" value="2,3-Dihydroxybiphenyl 1,2-Dioxygenase, domain 1"/>
    <property type="match status" value="1"/>
</dbReference>
<dbReference type="RefSeq" id="WP_355712101.1">
    <property type="nucleotide sequence ID" value="NZ_JBEXNP010000001.1"/>
</dbReference>
<evidence type="ECO:0000259" key="1">
    <source>
        <dbReference type="PROSITE" id="PS51819"/>
    </source>
</evidence>
<evidence type="ECO:0000313" key="2">
    <source>
        <dbReference type="EMBL" id="MFF3339416.1"/>
    </source>
</evidence>
<dbReference type="EMBL" id="JBIAPK010000003">
    <property type="protein sequence ID" value="MFF3339416.1"/>
    <property type="molecule type" value="Genomic_DNA"/>
</dbReference>
<evidence type="ECO:0000313" key="3">
    <source>
        <dbReference type="Proteomes" id="UP001601976"/>
    </source>
</evidence>
<gene>
    <name evidence="2" type="ORF">ACFYWW_11895</name>
</gene>
<dbReference type="InterPro" id="IPR029068">
    <property type="entry name" value="Glyas_Bleomycin-R_OHBP_Dase"/>
</dbReference>
<reference evidence="2 3" key="1">
    <citation type="submission" date="2024-10" db="EMBL/GenBank/DDBJ databases">
        <title>The Natural Products Discovery Center: Release of the First 8490 Sequenced Strains for Exploring Actinobacteria Biosynthetic Diversity.</title>
        <authorList>
            <person name="Kalkreuter E."/>
            <person name="Kautsar S.A."/>
            <person name="Yang D."/>
            <person name="Bader C.D."/>
            <person name="Teijaro C.N."/>
            <person name="Fluegel L."/>
            <person name="Davis C.M."/>
            <person name="Simpson J.R."/>
            <person name="Lauterbach L."/>
            <person name="Steele A.D."/>
            <person name="Gui C."/>
            <person name="Meng S."/>
            <person name="Li G."/>
            <person name="Viehrig K."/>
            <person name="Ye F."/>
            <person name="Su P."/>
            <person name="Kiefer A.F."/>
            <person name="Nichols A."/>
            <person name="Cepeda A.J."/>
            <person name="Yan W."/>
            <person name="Fan B."/>
            <person name="Jiang Y."/>
            <person name="Adhikari A."/>
            <person name="Zheng C.-J."/>
            <person name="Schuster L."/>
            <person name="Cowan T.M."/>
            <person name="Smanski M.J."/>
            <person name="Chevrette M.G."/>
            <person name="De Carvalho L.P.S."/>
            <person name="Shen B."/>
        </authorList>
    </citation>
    <scope>NUCLEOTIDE SEQUENCE [LARGE SCALE GENOMIC DNA]</scope>
    <source>
        <strain evidence="2 3">NPDC003029</strain>
    </source>
</reference>
<proteinExistence type="predicted"/>
<sequence length="131" mass="14475">MSVQLNHTIVHARDKRESAEFFTHIMGLEISAEWGPFIAVELSNGVTLDFATVPAESIAVQHYAFLVTEEEFDGIFQRVQDAGITYYADPHGKQPGEINRNDGGRGMYFMDPSGHGLEAITRPYGSGGEQQ</sequence>
<dbReference type="Proteomes" id="UP001601976">
    <property type="component" value="Unassembled WGS sequence"/>
</dbReference>
<dbReference type="InterPro" id="IPR004360">
    <property type="entry name" value="Glyas_Fos-R_dOase_dom"/>
</dbReference>
<name>A0ABW6RD20_9ACTN</name>
<feature type="domain" description="VOC" evidence="1">
    <location>
        <begin position="4"/>
        <end position="122"/>
    </location>
</feature>
<dbReference type="InterPro" id="IPR037523">
    <property type="entry name" value="VOC_core"/>
</dbReference>
<dbReference type="SUPFAM" id="SSF54593">
    <property type="entry name" value="Glyoxalase/Bleomycin resistance protein/Dihydroxybiphenyl dioxygenase"/>
    <property type="match status" value="1"/>
</dbReference>
<organism evidence="2 3">
    <name type="scientific">Streptomyces flavidovirens</name>
    <dbReference type="NCBI Taxonomy" id="67298"/>
    <lineage>
        <taxon>Bacteria</taxon>
        <taxon>Bacillati</taxon>
        <taxon>Actinomycetota</taxon>
        <taxon>Actinomycetes</taxon>
        <taxon>Kitasatosporales</taxon>
        <taxon>Streptomycetaceae</taxon>
        <taxon>Streptomyces</taxon>
    </lineage>
</organism>
<accession>A0ABW6RD20</accession>